<name>A0ABX0UH45_9BACT</name>
<reference evidence="1 2" key="1">
    <citation type="submission" date="2020-03" db="EMBL/GenBank/DDBJ databases">
        <title>Genomic Encyclopedia of Type Strains, Phase IV (KMG-IV): sequencing the most valuable type-strain genomes for metagenomic binning, comparative biology and taxonomic classification.</title>
        <authorList>
            <person name="Goeker M."/>
        </authorList>
    </citation>
    <scope>NUCLEOTIDE SEQUENCE [LARGE SCALE GENOMIC DNA]</scope>
    <source>
        <strain evidence="1 2">DSM 102865</strain>
    </source>
</reference>
<dbReference type="RefSeq" id="WP_208408131.1">
    <property type="nucleotide sequence ID" value="NZ_JAASQJ010000001.1"/>
</dbReference>
<comment type="caution">
    <text evidence="1">The sequence shown here is derived from an EMBL/GenBank/DDBJ whole genome shotgun (WGS) entry which is preliminary data.</text>
</comment>
<evidence type="ECO:0000313" key="2">
    <source>
        <dbReference type="Proteomes" id="UP001179181"/>
    </source>
</evidence>
<evidence type="ECO:0000313" key="1">
    <source>
        <dbReference type="EMBL" id="NIJ51339.1"/>
    </source>
</evidence>
<accession>A0ABX0UH45</accession>
<dbReference type="Proteomes" id="UP001179181">
    <property type="component" value="Unassembled WGS sequence"/>
</dbReference>
<protein>
    <submittedName>
        <fullName evidence="1">Uncharacterized protein</fullName>
    </submittedName>
</protein>
<dbReference type="EMBL" id="JAASQJ010000001">
    <property type="protein sequence ID" value="NIJ51339.1"/>
    <property type="molecule type" value="Genomic_DNA"/>
</dbReference>
<organism evidence="1 2">
    <name type="scientific">Dyadobacter arcticus</name>
    <dbReference type="NCBI Taxonomy" id="1078754"/>
    <lineage>
        <taxon>Bacteria</taxon>
        <taxon>Pseudomonadati</taxon>
        <taxon>Bacteroidota</taxon>
        <taxon>Cytophagia</taxon>
        <taxon>Cytophagales</taxon>
        <taxon>Spirosomataceae</taxon>
        <taxon>Dyadobacter</taxon>
    </lineage>
</organism>
<sequence length="176" mass="20752">MLLSCGSEQTNDKNEKYYYDLKGFVDNQIVYLDEKKPMVYKTTMLNGKKEIGKSTNIDWKKELELFIQADINKPAYRQSYDVVRKDSSEYEYTLRPNMNLPVRYLKIVTDKSINQPLYVKALLKSENKIYDSEKSIELICTKANNLWELKSFSVHGYQKLIFMDKKLFQIESKIGL</sequence>
<gene>
    <name evidence="1" type="ORF">FHS68_000495</name>
</gene>
<keyword evidence="2" id="KW-1185">Reference proteome</keyword>
<proteinExistence type="predicted"/>